<reference evidence="1" key="1">
    <citation type="submission" date="2023-05" db="EMBL/GenBank/DDBJ databases">
        <title>Cataloging the Phylogenetic Diversity of Human Bladder Bacteria.</title>
        <authorList>
            <person name="Du J."/>
        </authorList>
    </citation>
    <scope>NUCLEOTIDE SEQUENCE</scope>
    <source>
        <strain evidence="1">UMB0765</strain>
    </source>
</reference>
<gene>
    <name evidence="1" type="ORF">QP487_06465</name>
</gene>
<dbReference type="AlphaFoldDB" id="A0AAW6YP17"/>
<organism evidence="1 2">
    <name type="scientific">Streptococcus pasteurianus</name>
    <dbReference type="NCBI Taxonomy" id="197614"/>
    <lineage>
        <taxon>Bacteria</taxon>
        <taxon>Bacillati</taxon>
        <taxon>Bacillota</taxon>
        <taxon>Bacilli</taxon>
        <taxon>Lactobacillales</taxon>
        <taxon>Streptococcaceae</taxon>
        <taxon>Streptococcus</taxon>
    </lineage>
</organism>
<dbReference type="Proteomes" id="UP001237917">
    <property type="component" value="Unassembled WGS sequence"/>
</dbReference>
<dbReference type="EMBL" id="JASOPU010000006">
    <property type="protein sequence ID" value="MDK7293096.1"/>
    <property type="molecule type" value="Genomic_DNA"/>
</dbReference>
<evidence type="ECO:0000313" key="1">
    <source>
        <dbReference type="EMBL" id="MDK7293096.1"/>
    </source>
</evidence>
<comment type="caution">
    <text evidence="1">The sequence shown here is derived from an EMBL/GenBank/DDBJ whole genome shotgun (WGS) entry which is preliminary data.</text>
</comment>
<sequence>MADEDNEYFTHLTKLLELTKTTLTDKVMTDLASFLSQSEHLFATGGAKSF</sequence>
<accession>A0AAW6YP17</accession>
<dbReference type="RefSeq" id="WP_236718664.1">
    <property type="nucleotide sequence ID" value="NZ_AP031455.1"/>
</dbReference>
<evidence type="ECO:0000313" key="2">
    <source>
        <dbReference type="Proteomes" id="UP001237917"/>
    </source>
</evidence>
<protein>
    <submittedName>
        <fullName evidence="1">Uncharacterized protein</fullName>
    </submittedName>
</protein>
<proteinExistence type="predicted"/>
<name>A0AAW6YP17_9STRE</name>